<proteinExistence type="predicted"/>
<organism evidence="9 10">
    <name type="scientific">Ktedonosporobacter rubrisoli</name>
    <dbReference type="NCBI Taxonomy" id="2509675"/>
    <lineage>
        <taxon>Bacteria</taxon>
        <taxon>Bacillati</taxon>
        <taxon>Chloroflexota</taxon>
        <taxon>Ktedonobacteria</taxon>
        <taxon>Ktedonobacterales</taxon>
        <taxon>Ktedonosporobacteraceae</taxon>
        <taxon>Ktedonosporobacter</taxon>
    </lineage>
</organism>
<dbReference type="PANTHER" id="PTHR30582:SF2">
    <property type="entry name" value="L,D-TRANSPEPTIDASE YCIB-RELATED"/>
    <property type="match status" value="1"/>
</dbReference>
<dbReference type="Proteomes" id="UP000290365">
    <property type="component" value="Chromosome"/>
</dbReference>
<evidence type="ECO:0000313" key="9">
    <source>
        <dbReference type="EMBL" id="QBD77215.1"/>
    </source>
</evidence>
<keyword evidence="7" id="KW-0812">Transmembrane</keyword>
<keyword evidence="2" id="KW-0808">Transferase</keyword>
<evidence type="ECO:0000256" key="2">
    <source>
        <dbReference type="ARBA" id="ARBA00022679"/>
    </source>
</evidence>
<comment type="pathway">
    <text evidence="1 6">Cell wall biogenesis; peptidoglycan biosynthesis.</text>
</comment>
<dbReference type="Pfam" id="PF03734">
    <property type="entry name" value="YkuD"/>
    <property type="match status" value="1"/>
</dbReference>
<evidence type="ECO:0000256" key="1">
    <source>
        <dbReference type="ARBA" id="ARBA00004752"/>
    </source>
</evidence>
<dbReference type="GO" id="GO:0071972">
    <property type="term" value="F:peptidoglycan L,D-transpeptidase activity"/>
    <property type="evidence" value="ECO:0007669"/>
    <property type="project" value="TreeGrafter"/>
</dbReference>
<dbReference type="EMBL" id="CP035758">
    <property type="protein sequence ID" value="QBD77215.1"/>
    <property type="molecule type" value="Genomic_DNA"/>
</dbReference>
<accession>A0A4P6JPK7</accession>
<dbReference type="GO" id="GO:0005576">
    <property type="term" value="C:extracellular region"/>
    <property type="evidence" value="ECO:0007669"/>
    <property type="project" value="TreeGrafter"/>
</dbReference>
<evidence type="ECO:0000256" key="6">
    <source>
        <dbReference type="PROSITE-ProRule" id="PRU01373"/>
    </source>
</evidence>
<evidence type="ECO:0000256" key="3">
    <source>
        <dbReference type="ARBA" id="ARBA00022960"/>
    </source>
</evidence>
<dbReference type="KEGG" id="kbs:EPA93_14905"/>
<evidence type="ECO:0000256" key="7">
    <source>
        <dbReference type="SAM" id="Phobius"/>
    </source>
</evidence>
<keyword evidence="4 6" id="KW-0573">Peptidoglycan synthesis</keyword>
<dbReference type="UniPathway" id="UPA00219"/>
<keyword evidence="3 6" id="KW-0133">Cell shape</keyword>
<sequence>MVMSQISVPPRFCTQCGAAVALPQTCCDHCGAELDMRRCQPDDATIKASSLDSDATIKASSRLPVYLYAQAAHREATGKISYDDVTQHQQHELLLPKSQQKHKKSVQLLTLRIACIISLLLLLLVLLSEAFNHGSSVLAQQQAEKSKTQLDHLISSAQVAGVPTYYLQSVIAQKRQTSNDAVLLTLFANPLGISLYQRQAQQYQRLQKLIPGIVQKASEQLKAQALQMLQSLQTRLSQETNTSGNIHYFSQLFSQDQLRMSSAHSPKDYIAISQDARNAVTSLNLMTSTNQQLNDLGATLSRMNAAHLDVTAMQQQYQHDVSLFNSATRPEDFQDLTIQIQIQYQQLLVSSAHAFPYVSAVMLNELTTNIQTLRTYGINPAPYQKRLDADQLADARARTLHDQLIFLKQIDADIGSMYSDLTRGEASYTVKQFHHEVDAWNKAHPYYDSYDGHSYALDNGYMQTGIGGTLDKELASAHTVSDYGTVITEAKNALFNLHMLEVDSNDHHSFDTVHKTDEEMLIHYHLEQKQVLMVSLVEQSLRVYQQGKLVNAYQVTTGRQELPSLPGIWAVLDRKSPTIFTAGEPRNSPYWFPATPISYAILYHYGGYFVHDAPWRASYGPGTQFPHLDASGNTPYNFDGSHGCINLRENDAAWIYKHTDWNTVIVIY</sequence>
<evidence type="ECO:0000256" key="4">
    <source>
        <dbReference type="ARBA" id="ARBA00022984"/>
    </source>
</evidence>
<dbReference type="InterPro" id="IPR050979">
    <property type="entry name" value="LD-transpeptidase"/>
</dbReference>
<keyword evidence="10" id="KW-1185">Reference proteome</keyword>
<dbReference type="InterPro" id="IPR005490">
    <property type="entry name" value="LD_TPept_cat_dom"/>
</dbReference>
<keyword evidence="7" id="KW-0472">Membrane</keyword>
<dbReference type="PANTHER" id="PTHR30582">
    <property type="entry name" value="L,D-TRANSPEPTIDASE"/>
    <property type="match status" value="1"/>
</dbReference>
<protein>
    <submittedName>
        <fullName evidence="9">L,D-transpeptidase</fullName>
    </submittedName>
</protein>
<dbReference type="GO" id="GO:0016740">
    <property type="term" value="F:transferase activity"/>
    <property type="evidence" value="ECO:0007669"/>
    <property type="project" value="UniProtKB-KW"/>
</dbReference>
<feature type="domain" description="L,D-TPase catalytic" evidence="8">
    <location>
        <begin position="530"/>
        <end position="668"/>
    </location>
</feature>
<dbReference type="OrthoDB" id="139735at2"/>
<gene>
    <name evidence="9" type="ORF">EPA93_14905</name>
</gene>
<feature type="transmembrane region" description="Helical" evidence="7">
    <location>
        <begin position="109"/>
        <end position="127"/>
    </location>
</feature>
<keyword evidence="5 6" id="KW-0961">Cell wall biogenesis/degradation</keyword>
<feature type="active site" description="Proton donor/acceptor" evidence="6">
    <location>
        <position position="611"/>
    </location>
</feature>
<dbReference type="PROSITE" id="PS52029">
    <property type="entry name" value="LD_TPASE"/>
    <property type="match status" value="1"/>
</dbReference>
<keyword evidence="7" id="KW-1133">Transmembrane helix</keyword>
<dbReference type="GO" id="GO:0008360">
    <property type="term" value="P:regulation of cell shape"/>
    <property type="evidence" value="ECO:0007669"/>
    <property type="project" value="UniProtKB-UniRule"/>
</dbReference>
<dbReference type="Gene3D" id="2.40.440.10">
    <property type="entry name" value="L,D-transpeptidase catalytic domain-like"/>
    <property type="match status" value="1"/>
</dbReference>
<evidence type="ECO:0000256" key="5">
    <source>
        <dbReference type="ARBA" id="ARBA00023316"/>
    </source>
</evidence>
<name>A0A4P6JPK7_KTERU</name>
<dbReference type="AlphaFoldDB" id="A0A4P6JPK7"/>
<dbReference type="GO" id="GO:0071555">
    <property type="term" value="P:cell wall organization"/>
    <property type="evidence" value="ECO:0007669"/>
    <property type="project" value="UniProtKB-UniRule"/>
</dbReference>
<evidence type="ECO:0000259" key="8">
    <source>
        <dbReference type="PROSITE" id="PS52029"/>
    </source>
</evidence>
<dbReference type="CDD" id="cd16913">
    <property type="entry name" value="YkuD_like"/>
    <property type="match status" value="1"/>
</dbReference>
<reference evidence="9 10" key="1">
    <citation type="submission" date="2019-01" db="EMBL/GenBank/DDBJ databases">
        <title>Ktedonosporobacter rubrisoli SCAWS-G2.</title>
        <authorList>
            <person name="Huang Y."/>
            <person name="Yan B."/>
        </authorList>
    </citation>
    <scope>NUCLEOTIDE SEQUENCE [LARGE SCALE GENOMIC DNA]</scope>
    <source>
        <strain evidence="9 10">SCAWS-G2</strain>
    </source>
</reference>
<dbReference type="SUPFAM" id="SSF141523">
    <property type="entry name" value="L,D-transpeptidase catalytic domain-like"/>
    <property type="match status" value="1"/>
</dbReference>
<feature type="active site" description="Nucleophile" evidence="6">
    <location>
        <position position="644"/>
    </location>
</feature>
<evidence type="ECO:0000313" key="10">
    <source>
        <dbReference type="Proteomes" id="UP000290365"/>
    </source>
</evidence>
<dbReference type="GO" id="GO:0018104">
    <property type="term" value="P:peptidoglycan-protein cross-linking"/>
    <property type="evidence" value="ECO:0007669"/>
    <property type="project" value="TreeGrafter"/>
</dbReference>
<dbReference type="InterPro" id="IPR038063">
    <property type="entry name" value="Transpep_catalytic_dom"/>
</dbReference>